<dbReference type="EMBL" id="QPFP01000399">
    <property type="protein sequence ID" value="TEB14136.1"/>
    <property type="molecule type" value="Genomic_DNA"/>
</dbReference>
<comment type="caution">
    <text evidence="2">The sequence shown here is derived from an EMBL/GenBank/DDBJ whole genome shotgun (WGS) entry which is preliminary data.</text>
</comment>
<feature type="region of interest" description="Disordered" evidence="1">
    <location>
        <begin position="1"/>
        <end position="28"/>
    </location>
</feature>
<name>A0A4Y7RYM9_COPMI</name>
<reference evidence="2 3" key="1">
    <citation type="journal article" date="2019" name="Nat. Ecol. Evol.">
        <title>Megaphylogeny resolves global patterns of mushroom evolution.</title>
        <authorList>
            <person name="Varga T."/>
            <person name="Krizsan K."/>
            <person name="Foldi C."/>
            <person name="Dima B."/>
            <person name="Sanchez-Garcia M."/>
            <person name="Sanchez-Ramirez S."/>
            <person name="Szollosi G.J."/>
            <person name="Szarkandi J.G."/>
            <person name="Papp V."/>
            <person name="Albert L."/>
            <person name="Andreopoulos W."/>
            <person name="Angelini C."/>
            <person name="Antonin V."/>
            <person name="Barry K.W."/>
            <person name="Bougher N.L."/>
            <person name="Buchanan P."/>
            <person name="Buyck B."/>
            <person name="Bense V."/>
            <person name="Catcheside P."/>
            <person name="Chovatia M."/>
            <person name="Cooper J."/>
            <person name="Damon W."/>
            <person name="Desjardin D."/>
            <person name="Finy P."/>
            <person name="Geml J."/>
            <person name="Haridas S."/>
            <person name="Hughes K."/>
            <person name="Justo A."/>
            <person name="Karasinski D."/>
            <person name="Kautmanova I."/>
            <person name="Kiss B."/>
            <person name="Kocsube S."/>
            <person name="Kotiranta H."/>
            <person name="LaButti K.M."/>
            <person name="Lechner B.E."/>
            <person name="Liimatainen K."/>
            <person name="Lipzen A."/>
            <person name="Lukacs Z."/>
            <person name="Mihaltcheva S."/>
            <person name="Morgado L.N."/>
            <person name="Niskanen T."/>
            <person name="Noordeloos M.E."/>
            <person name="Ohm R.A."/>
            <person name="Ortiz-Santana B."/>
            <person name="Ovrebo C."/>
            <person name="Racz N."/>
            <person name="Riley R."/>
            <person name="Savchenko A."/>
            <person name="Shiryaev A."/>
            <person name="Soop K."/>
            <person name="Spirin V."/>
            <person name="Szebenyi C."/>
            <person name="Tomsovsky M."/>
            <person name="Tulloss R.E."/>
            <person name="Uehling J."/>
            <person name="Grigoriev I.V."/>
            <person name="Vagvolgyi C."/>
            <person name="Papp T."/>
            <person name="Martin F.M."/>
            <person name="Miettinen O."/>
            <person name="Hibbett D.S."/>
            <person name="Nagy L.G."/>
        </authorList>
    </citation>
    <scope>NUCLEOTIDE SEQUENCE [LARGE SCALE GENOMIC DNA]</scope>
    <source>
        <strain evidence="2 3">FP101781</strain>
    </source>
</reference>
<sequence length="86" mass="9642">SYRTQQPAGGGGFMGSINERLGGVKSGEKKEDLLDKSVDFVQEHILKQGPQDNESATEWFKDEQISDSIRRAFKQTTGNDFPVDHR</sequence>
<accession>A0A4Y7RYM9</accession>
<feature type="non-terminal residue" evidence="2">
    <location>
        <position position="1"/>
    </location>
</feature>
<evidence type="ECO:0000313" key="3">
    <source>
        <dbReference type="Proteomes" id="UP000298030"/>
    </source>
</evidence>
<evidence type="ECO:0000313" key="2">
    <source>
        <dbReference type="EMBL" id="TEB14136.1"/>
    </source>
</evidence>
<proteinExistence type="predicted"/>
<keyword evidence="3" id="KW-1185">Reference proteome</keyword>
<protein>
    <submittedName>
        <fullName evidence="2">Uncharacterized protein</fullName>
    </submittedName>
</protein>
<dbReference type="Proteomes" id="UP000298030">
    <property type="component" value="Unassembled WGS sequence"/>
</dbReference>
<dbReference type="PANTHER" id="PTHR40462">
    <property type="entry name" value="CHROMOSOME 1, WHOLE GENOME SHOTGUN SEQUENCE"/>
    <property type="match status" value="1"/>
</dbReference>
<gene>
    <name evidence="2" type="ORF">FA13DRAFT_1652005</name>
</gene>
<dbReference type="PANTHER" id="PTHR40462:SF1">
    <property type="entry name" value="EXPRESSED PROTEIN"/>
    <property type="match status" value="1"/>
</dbReference>
<dbReference type="AlphaFoldDB" id="A0A4Y7RYM9"/>
<organism evidence="2 3">
    <name type="scientific">Coprinellus micaceus</name>
    <name type="common">Glistening ink-cap mushroom</name>
    <name type="synonym">Coprinus micaceus</name>
    <dbReference type="NCBI Taxonomy" id="71717"/>
    <lineage>
        <taxon>Eukaryota</taxon>
        <taxon>Fungi</taxon>
        <taxon>Dikarya</taxon>
        <taxon>Basidiomycota</taxon>
        <taxon>Agaricomycotina</taxon>
        <taxon>Agaricomycetes</taxon>
        <taxon>Agaricomycetidae</taxon>
        <taxon>Agaricales</taxon>
        <taxon>Agaricineae</taxon>
        <taxon>Psathyrellaceae</taxon>
        <taxon>Coprinellus</taxon>
    </lineage>
</organism>
<dbReference type="OrthoDB" id="3050608at2759"/>
<evidence type="ECO:0000256" key="1">
    <source>
        <dbReference type="SAM" id="MobiDB-lite"/>
    </source>
</evidence>